<dbReference type="RefSeq" id="WP_188370162.1">
    <property type="nucleotide sequence ID" value="NZ_BMFH01000001.1"/>
</dbReference>
<dbReference type="Proteomes" id="UP000625780">
    <property type="component" value="Unassembled WGS sequence"/>
</dbReference>
<accession>A0ABQ1QZM0</accession>
<name>A0ABQ1QZM0_9FLAO</name>
<dbReference type="SUPFAM" id="SSF55729">
    <property type="entry name" value="Acyl-CoA N-acyltransferases (Nat)"/>
    <property type="match status" value="1"/>
</dbReference>
<evidence type="ECO:0000313" key="2">
    <source>
        <dbReference type="EMBL" id="GGD50236.1"/>
    </source>
</evidence>
<dbReference type="EMBL" id="BMFH01000001">
    <property type="protein sequence ID" value="GGD50236.1"/>
    <property type="molecule type" value="Genomic_DNA"/>
</dbReference>
<keyword evidence="3" id="KW-1185">Reference proteome</keyword>
<dbReference type="PROSITE" id="PS51186">
    <property type="entry name" value="GNAT"/>
    <property type="match status" value="1"/>
</dbReference>
<dbReference type="Gene3D" id="3.40.630.30">
    <property type="match status" value="1"/>
</dbReference>
<dbReference type="InterPro" id="IPR016181">
    <property type="entry name" value="Acyl_CoA_acyltransferase"/>
</dbReference>
<comment type="caution">
    <text evidence="2">The sequence shown here is derived from an EMBL/GenBank/DDBJ whole genome shotgun (WGS) entry which is preliminary data.</text>
</comment>
<evidence type="ECO:0000313" key="3">
    <source>
        <dbReference type="Proteomes" id="UP000625780"/>
    </source>
</evidence>
<dbReference type="InterPro" id="IPR000182">
    <property type="entry name" value="GNAT_dom"/>
</dbReference>
<evidence type="ECO:0000259" key="1">
    <source>
        <dbReference type="PROSITE" id="PS51186"/>
    </source>
</evidence>
<protein>
    <submittedName>
        <fullName evidence="2">ElaA protein</fullName>
    </submittedName>
</protein>
<feature type="domain" description="N-acetyltransferase" evidence="1">
    <location>
        <begin position="6"/>
        <end position="148"/>
    </location>
</feature>
<gene>
    <name evidence="2" type="primary">elaA</name>
    <name evidence="2" type="ORF">GCM10011361_16090</name>
</gene>
<dbReference type="Pfam" id="PF13673">
    <property type="entry name" value="Acetyltransf_10"/>
    <property type="match status" value="1"/>
</dbReference>
<proteinExistence type="predicted"/>
<organism evidence="2 3">
    <name type="scientific">Muriicola marianensis</name>
    <dbReference type="NCBI Taxonomy" id="1324801"/>
    <lineage>
        <taxon>Bacteria</taxon>
        <taxon>Pseudomonadati</taxon>
        <taxon>Bacteroidota</taxon>
        <taxon>Flavobacteriia</taxon>
        <taxon>Flavobacteriales</taxon>
        <taxon>Flavobacteriaceae</taxon>
        <taxon>Muriicola</taxon>
    </lineage>
</organism>
<dbReference type="CDD" id="cd04301">
    <property type="entry name" value="NAT_SF"/>
    <property type="match status" value="1"/>
</dbReference>
<reference evidence="3" key="1">
    <citation type="journal article" date="2019" name="Int. J. Syst. Evol. Microbiol.">
        <title>The Global Catalogue of Microorganisms (GCM) 10K type strain sequencing project: providing services to taxonomists for standard genome sequencing and annotation.</title>
        <authorList>
            <consortium name="The Broad Institute Genomics Platform"/>
            <consortium name="The Broad Institute Genome Sequencing Center for Infectious Disease"/>
            <person name="Wu L."/>
            <person name="Ma J."/>
        </authorList>
    </citation>
    <scope>NUCLEOTIDE SEQUENCE [LARGE SCALE GENOMIC DNA]</scope>
    <source>
        <strain evidence="3">CGMCC 1.12606</strain>
    </source>
</reference>
<sequence length="154" mass="17660">MEILIKSFEELTKEELYRILQLRAEVFVVEQECAYLDVDGLDQKALHVLGYGPEKISAYTRIFKAGDYFDDPSIGRVVVSSEFRGKALGKKIMEASLKYIESNLNSKHTVISAQLYLTKFYEDMGFLPEGAEYLEDDIPHIRMRRAHIASSEND</sequence>